<proteinExistence type="predicted"/>
<feature type="region of interest" description="Disordered" evidence="1">
    <location>
        <begin position="163"/>
        <end position="243"/>
    </location>
</feature>
<organism evidence="2 3">
    <name type="scientific">Huiozyma naganishii (strain ATCC MYA-139 / BCRC 22969 / CBS 8797 / KCTC 17520 / NBRC 10181 / NCYC 3082 / Yp74L-3)</name>
    <name type="common">Yeast</name>
    <name type="synonym">Kazachstania naganishii</name>
    <dbReference type="NCBI Taxonomy" id="1071383"/>
    <lineage>
        <taxon>Eukaryota</taxon>
        <taxon>Fungi</taxon>
        <taxon>Dikarya</taxon>
        <taxon>Ascomycota</taxon>
        <taxon>Saccharomycotina</taxon>
        <taxon>Saccharomycetes</taxon>
        <taxon>Saccharomycetales</taxon>
        <taxon>Saccharomycetaceae</taxon>
        <taxon>Huiozyma</taxon>
    </lineage>
</organism>
<dbReference type="GO" id="GO:1905761">
    <property type="term" value="F:SCF ubiquitin ligase complex binding"/>
    <property type="evidence" value="ECO:0007669"/>
    <property type="project" value="EnsemblFungi"/>
</dbReference>
<dbReference type="KEGG" id="kng:KNAG_0L00130"/>
<dbReference type="GeneID" id="34528410"/>
<evidence type="ECO:0000313" key="3">
    <source>
        <dbReference type="Proteomes" id="UP000006310"/>
    </source>
</evidence>
<dbReference type="GO" id="GO:0004861">
    <property type="term" value="F:cyclin-dependent protein serine/threonine kinase inhibitor activity"/>
    <property type="evidence" value="ECO:0007669"/>
    <property type="project" value="EnsemblFungi"/>
</dbReference>
<dbReference type="GO" id="GO:0005634">
    <property type="term" value="C:nucleus"/>
    <property type="evidence" value="ECO:0007669"/>
    <property type="project" value="EnsemblFungi"/>
</dbReference>
<dbReference type="OrthoDB" id="4060584at2759"/>
<protein>
    <submittedName>
        <fullName evidence="2">Uncharacterized protein</fullName>
    </submittedName>
</protein>
<reference evidence="3" key="2">
    <citation type="submission" date="2012-08" db="EMBL/GenBank/DDBJ databases">
        <title>Genome sequence of Kazachstania naganishii.</title>
        <authorList>
            <person name="Gordon J.L."/>
            <person name="Armisen D."/>
            <person name="Proux-Wera E."/>
            <person name="OhEigeartaigh S.S."/>
            <person name="Byrne K.P."/>
            <person name="Wolfe K.H."/>
        </authorList>
    </citation>
    <scope>NUCLEOTIDE SEQUENCE [LARGE SCALE GENOMIC DNA]</scope>
    <source>
        <strain evidence="3">ATCC MYA-139 / BCRC 22969 / CBS 8797 / CCRC 22969 / KCTC 17520 / NBRC 10181 / NCYC 3082</strain>
    </source>
</reference>
<feature type="compositionally biased region" description="Basic and acidic residues" evidence="1">
    <location>
        <begin position="213"/>
        <end position="235"/>
    </location>
</feature>
<dbReference type="GO" id="GO:0000082">
    <property type="term" value="P:G1/S transition of mitotic cell cycle"/>
    <property type="evidence" value="ECO:0007669"/>
    <property type="project" value="EnsemblFungi"/>
</dbReference>
<name>J7SB09_HUIN7</name>
<accession>J7SB09</accession>
<dbReference type="Proteomes" id="UP000006310">
    <property type="component" value="Chromosome 12"/>
</dbReference>
<evidence type="ECO:0000313" key="2">
    <source>
        <dbReference type="EMBL" id="CCK72636.1"/>
    </source>
</evidence>
<reference evidence="2 3" key="1">
    <citation type="journal article" date="2011" name="Proc. Natl. Acad. Sci. U.S.A.">
        <title>Evolutionary erosion of yeast sex chromosomes by mating-type switching accidents.</title>
        <authorList>
            <person name="Gordon J.L."/>
            <person name="Armisen D."/>
            <person name="Proux-Wera E."/>
            <person name="Oheigeartaigh S.S."/>
            <person name="Byrne K.P."/>
            <person name="Wolfe K.H."/>
        </authorList>
    </citation>
    <scope>NUCLEOTIDE SEQUENCE [LARGE SCALE GENOMIC DNA]</scope>
    <source>
        <strain evidence="3">ATCC MYA-139 / BCRC 22969 / CBS 8797 / CCRC 22969 / KCTC 17520 / NBRC 10181 / NCYC 3082</strain>
    </source>
</reference>
<gene>
    <name evidence="2" type="primary">KNAG0L00130</name>
    <name evidence="2" type="ordered locus">KNAG_0L00130</name>
</gene>
<dbReference type="AlphaFoldDB" id="J7SB09"/>
<dbReference type="STRING" id="1071383.J7SB09"/>
<dbReference type="GO" id="GO:0005737">
    <property type="term" value="C:cytoplasm"/>
    <property type="evidence" value="ECO:0007669"/>
    <property type="project" value="EnsemblFungi"/>
</dbReference>
<dbReference type="OMA" id="KNWNNNS"/>
<feature type="compositionally biased region" description="Acidic residues" evidence="1">
    <location>
        <begin position="120"/>
        <end position="129"/>
    </location>
</feature>
<evidence type="ECO:0000256" key="1">
    <source>
        <dbReference type="SAM" id="MobiDB-lite"/>
    </source>
</evidence>
<sequence>MNPATPPRSRSSVKGREPAESRFGSGNGESQTLPPLPKKLGVPPETPQKSVLSGAPVTPSTVHHLNRAPVSLKYHNGAGDLLAPPSQLRSPEFSPMRRTSIGENKSASRVLFPHSLQLDAEADDSEEELLLPASPCKKKLQKTVPGTPSHKVVSFEQAREWCEPQIRSDSDDDEDNTEHIVTATRPANPFMTSSGTTAAERRRRQDALLSENPRLRDTVTYVDKHGNTIKERRLTPAETQQFQPRALFQEELREQQQQRDGDDSI</sequence>
<keyword evidence="3" id="KW-1185">Reference proteome</keyword>
<dbReference type="RefSeq" id="XP_022466881.1">
    <property type="nucleotide sequence ID" value="XM_022610601.1"/>
</dbReference>
<dbReference type="GO" id="GO:0016242">
    <property type="term" value="P:negative regulation of macroautophagy"/>
    <property type="evidence" value="ECO:0007669"/>
    <property type="project" value="EnsemblFungi"/>
</dbReference>
<feature type="region of interest" description="Disordered" evidence="1">
    <location>
        <begin position="1"/>
        <end position="151"/>
    </location>
</feature>
<dbReference type="HOGENOM" id="CLU_086083_0_0_1"/>
<dbReference type="eggNOG" id="ENOG502S3ZS">
    <property type="taxonomic scope" value="Eukaryota"/>
</dbReference>
<dbReference type="EMBL" id="HE978325">
    <property type="protein sequence ID" value="CCK72636.1"/>
    <property type="molecule type" value="Genomic_DNA"/>
</dbReference>